<dbReference type="Gene3D" id="1.10.10.2840">
    <property type="entry name" value="PucR C-terminal helix-turn-helix domain"/>
    <property type="match status" value="1"/>
</dbReference>
<dbReference type="Gene3D" id="3.30.450.40">
    <property type="match status" value="1"/>
</dbReference>
<organism evidence="3 4">
    <name type="scientific">Bacillus norwichensis</name>
    <dbReference type="NCBI Taxonomy" id="2762217"/>
    <lineage>
        <taxon>Bacteria</taxon>
        <taxon>Bacillati</taxon>
        <taxon>Bacillota</taxon>
        <taxon>Bacilli</taxon>
        <taxon>Bacillales</taxon>
        <taxon>Bacillaceae</taxon>
        <taxon>Bacillus</taxon>
    </lineage>
</organism>
<dbReference type="Pfam" id="PF13556">
    <property type="entry name" value="HTH_30"/>
    <property type="match status" value="1"/>
</dbReference>
<feature type="domain" description="GAF" evidence="2">
    <location>
        <begin position="26"/>
        <end position="185"/>
    </location>
</feature>
<dbReference type="InterPro" id="IPR025736">
    <property type="entry name" value="PucR_C-HTH_dom"/>
</dbReference>
<evidence type="ECO:0000313" key="4">
    <source>
        <dbReference type="Proteomes" id="UP000648182"/>
    </source>
</evidence>
<dbReference type="Pfam" id="PF17853">
    <property type="entry name" value="GGDEF_2"/>
    <property type="match status" value="1"/>
</dbReference>
<dbReference type="SUPFAM" id="SSF55781">
    <property type="entry name" value="GAF domain-like"/>
    <property type="match status" value="1"/>
</dbReference>
<accession>A0ABR8VH85</accession>
<evidence type="ECO:0000313" key="3">
    <source>
        <dbReference type="EMBL" id="MBD8004142.1"/>
    </source>
</evidence>
<dbReference type="InterPro" id="IPR051448">
    <property type="entry name" value="CdaR-like_regulators"/>
</dbReference>
<evidence type="ECO:0000256" key="1">
    <source>
        <dbReference type="ARBA" id="ARBA00006754"/>
    </source>
</evidence>
<gene>
    <name evidence="3" type="ORF">H9631_03540</name>
</gene>
<protein>
    <submittedName>
        <fullName evidence="3">Helix-turn-helix domain-containing protein</fullName>
    </submittedName>
</protein>
<sequence>MTSNVMSIYKANKLLEINKILTQSLKLEDILQNVIDAARELIDVSDVLIIYMYDPETNTLRFAKGEGVDKESLKKIAFAPGESITGKIFQFKKSKLFTSEKEIEEYMENMTEYNYRYYYEGVKRRKIKSIFCVPIVNKDRCLGVVAVNNYNQNGVLTNEDMNVIEVIAGQSAIAIDNSNVYAHLKEKNTLLERSISIHNQFYQMIIGGYGVENVISLLEKIISSSVVFHPHISTVAEADTFPIRRGDDLLGILKLEKPLESFSQIDQIAIEQASLTIALELIKDNAIYEKEIHFREEVFNQLMEGLSGRDLQQALRYVKWDERWIVQCIILEGKHCPLWKVDRLIDKERFVKSIERIAQSTGFSGLIFTRAFQLVIVIPKLKVNRSKELIDKIQSQWSEKKDILYGIGRETTIKDLSISYEEAVRSIKYAKLHNVQIVEYAMLGIERLLYEVDKEILDTFMNDKLVQLYTLDESFIDTLILFIEQNKNHKKTAKLLHIHANTLYYRLKKIEEVMEMDFNNEKDWLDLVIAIRLYVSSNKELD</sequence>
<dbReference type="InterPro" id="IPR042070">
    <property type="entry name" value="PucR_C-HTH_sf"/>
</dbReference>
<dbReference type="Pfam" id="PF13185">
    <property type="entry name" value="GAF_2"/>
    <property type="match status" value="1"/>
</dbReference>
<keyword evidence="4" id="KW-1185">Reference proteome</keyword>
<comment type="similarity">
    <text evidence="1">Belongs to the CdaR family.</text>
</comment>
<dbReference type="RefSeq" id="WP_191810008.1">
    <property type="nucleotide sequence ID" value="NZ_JACSPV010000004.1"/>
</dbReference>
<comment type="caution">
    <text evidence="3">The sequence shown here is derived from an EMBL/GenBank/DDBJ whole genome shotgun (WGS) entry which is preliminary data.</text>
</comment>
<name>A0ABR8VH85_9BACI</name>
<reference evidence="3 4" key="1">
    <citation type="submission" date="2020-08" db="EMBL/GenBank/DDBJ databases">
        <title>A Genomic Blueprint of the Chicken Gut Microbiome.</title>
        <authorList>
            <person name="Gilroy R."/>
            <person name="Ravi A."/>
            <person name="Getino M."/>
            <person name="Pursley I."/>
            <person name="Horton D.L."/>
            <person name="Alikhan N.-F."/>
            <person name="Baker D."/>
            <person name="Gharbi K."/>
            <person name="Hall N."/>
            <person name="Watson M."/>
            <person name="Adriaenssens E.M."/>
            <person name="Foster-Nyarko E."/>
            <person name="Jarju S."/>
            <person name="Secka A."/>
            <person name="Antonio M."/>
            <person name="Oren A."/>
            <person name="Chaudhuri R."/>
            <person name="La Ragione R.M."/>
            <person name="Hildebrand F."/>
            <person name="Pallen M.J."/>
        </authorList>
    </citation>
    <scope>NUCLEOTIDE SEQUENCE [LARGE SCALE GENOMIC DNA]</scope>
    <source>
        <strain evidence="3 4">Sa1BUA2</strain>
    </source>
</reference>
<dbReference type="Proteomes" id="UP000648182">
    <property type="component" value="Unassembled WGS sequence"/>
</dbReference>
<evidence type="ECO:0000259" key="2">
    <source>
        <dbReference type="SMART" id="SM00065"/>
    </source>
</evidence>
<dbReference type="InterPro" id="IPR041522">
    <property type="entry name" value="CdaR_GGDEF"/>
</dbReference>
<dbReference type="InterPro" id="IPR029016">
    <property type="entry name" value="GAF-like_dom_sf"/>
</dbReference>
<dbReference type="SMART" id="SM00065">
    <property type="entry name" value="GAF"/>
    <property type="match status" value="1"/>
</dbReference>
<dbReference type="EMBL" id="JACSPV010000004">
    <property type="protein sequence ID" value="MBD8004142.1"/>
    <property type="molecule type" value="Genomic_DNA"/>
</dbReference>
<dbReference type="PANTHER" id="PTHR33744:SF1">
    <property type="entry name" value="DNA-BINDING TRANSCRIPTIONAL ACTIVATOR ADER"/>
    <property type="match status" value="1"/>
</dbReference>
<dbReference type="InterPro" id="IPR003018">
    <property type="entry name" value="GAF"/>
</dbReference>
<proteinExistence type="inferred from homology"/>
<dbReference type="PANTHER" id="PTHR33744">
    <property type="entry name" value="CARBOHYDRATE DIACID REGULATOR"/>
    <property type="match status" value="1"/>
</dbReference>